<name>A0A5C5ZLT9_9BACT</name>
<evidence type="ECO:0000313" key="2">
    <source>
        <dbReference type="EMBL" id="TWT87801.1"/>
    </source>
</evidence>
<comment type="caution">
    <text evidence="2">The sequence shown here is derived from an EMBL/GenBank/DDBJ whole genome shotgun (WGS) entry which is preliminary data.</text>
</comment>
<feature type="region of interest" description="Disordered" evidence="1">
    <location>
        <begin position="109"/>
        <end position="139"/>
    </location>
</feature>
<evidence type="ECO:0000313" key="3">
    <source>
        <dbReference type="Proteomes" id="UP000320176"/>
    </source>
</evidence>
<protein>
    <submittedName>
        <fullName evidence="2">Uncharacterized protein</fullName>
    </submittedName>
</protein>
<dbReference type="EMBL" id="SJPN01000032">
    <property type="protein sequence ID" value="TWT87801.1"/>
    <property type="molecule type" value="Genomic_DNA"/>
</dbReference>
<feature type="region of interest" description="Disordered" evidence="1">
    <location>
        <begin position="40"/>
        <end position="66"/>
    </location>
</feature>
<sequence>MLTLPISISCPNGHSILVDARLQGTRVQCPQCGSVFIATTSTPSHQSVPPENRQRNDEALKPSASDARVANGSKAVLPIAAGLSSLASVLIGLSVTIWLLVLPSPPTIPVTQAGPQPERGYEFADDFESQGTDPNDRPPVTIDVFAEEVPEDEKLAIKAREERERQRKLREDKRQQKLRDESYARAQSYAKSISFQGKIVELPMPAVRAALDESTGDIVITGSDKPALMLRSAWFDGTAPVEQIDVSAFPANKLPGVQFKRLKDQTLLVTFEAKLLGTAPHGVVRLLDAKTLEPIDPETTGLRQQFPVFGREIYTSKNPKDLSIFTDNGRFFLDRPLSDPPSASYQRRIHGVSESGRIVQDTFALHLQAPPGFPKGRAWKDADERDGVLDPLDQYYHYGYPIFGEGKKERIDSLAEVQFFFPDRDLVLLKYGRFKDNRRLRLIRRDGEYIHETWMRMPSDFGLNPQGNIYPYKTLLDRLHQRVVVIAGDEAALIPFSALPDDTEIPSITLDDLPTYIEPRKELSVDVSSHRKGTEVTLTEKPDGVQFLDHKLKWTPTPDQIGIHRLTFQLKLGEKESEQSYDIVVSERGLSLPFDCHRFFLSKDGGEAIVVSLGATTRFAIINTKTRETTVSEPFPWEAKQPRILRDEDQLFVVDNEFIVHTIDAKTLKETHRVAIPLDPSLTEFEREQLRWSVEANCLTGSMNQNTLRFVLPDLQTLTPPTGLGIDNQPLRVINNGRFSIGPAVLDEFSQKVDYLLEIPGAVPLVPRAPTGLETQWRMRNNSRQKKLVFRGEETQSGDVIVHMESDGQPPLARKITHLTASKKIRYSTNFVQCIYEAGTLGVTCRGVFFLFRPAEMGWLKEMPSTSAEPIKVTPRDPPLVITPTGKTKVTYSLSGGQDPACAMRLYTGTTKPPETPAIKPLPNPGDFEVDGSALVKMILSNRTAIDALKRKISMQGARLTPRDIELFAKNYRDEIRLSLGEHFQPKLSGIPISVTFQVVAGSREDNQMIFHAMLVDVPTKMLFAPLSTNSQQQR</sequence>
<dbReference type="AlphaFoldDB" id="A0A5C5ZLT9"/>
<reference evidence="2 3" key="1">
    <citation type="submission" date="2019-02" db="EMBL/GenBank/DDBJ databases">
        <title>Deep-cultivation of Planctomycetes and their phenomic and genomic characterization uncovers novel biology.</title>
        <authorList>
            <person name="Wiegand S."/>
            <person name="Jogler M."/>
            <person name="Boedeker C."/>
            <person name="Pinto D."/>
            <person name="Vollmers J."/>
            <person name="Rivas-Marin E."/>
            <person name="Kohn T."/>
            <person name="Peeters S.H."/>
            <person name="Heuer A."/>
            <person name="Rast P."/>
            <person name="Oberbeckmann S."/>
            <person name="Bunk B."/>
            <person name="Jeske O."/>
            <person name="Meyerdierks A."/>
            <person name="Storesund J.E."/>
            <person name="Kallscheuer N."/>
            <person name="Luecker S."/>
            <person name="Lage O.M."/>
            <person name="Pohl T."/>
            <person name="Merkel B.J."/>
            <person name="Hornburger P."/>
            <person name="Mueller R.-W."/>
            <person name="Bruemmer F."/>
            <person name="Labrenz M."/>
            <person name="Spormann A.M."/>
            <person name="Op Den Camp H."/>
            <person name="Overmann J."/>
            <person name="Amann R."/>
            <person name="Jetten M.S.M."/>
            <person name="Mascher T."/>
            <person name="Medema M.H."/>
            <person name="Devos D.P."/>
            <person name="Kaster A.-K."/>
            <person name="Ovreas L."/>
            <person name="Rohde M."/>
            <person name="Galperin M.Y."/>
            <person name="Jogler C."/>
        </authorList>
    </citation>
    <scope>NUCLEOTIDE SEQUENCE [LARGE SCALE GENOMIC DNA]</scope>
    <source>
        <strain evidence="2 3">Pla52n</strain>
    </source>
</reference>
<evidence type="ECO:0000256" key="1">
    <source>
        <dbReference type="SAM" id="MobiDB-lite"/>
    </source>
</evidence>
<keyword evidence="3" id="KW-1185">Reference proteome</keyword>
<gene>
    <name evidence="2" type="ORF">Pla52n_69950</name>
</gene>
<feature type="compositionally biased region" description="Polar residues" evidence="1">
    <location>
        <begin position="40"/>
        <end position="49"/>
    </location>
</feature>
<accession>A0A5C5ZLT9</accession>
<feature type="region of interest" description="Disordered" evidence="1">
    <location>
        <begin position="162"/>
        <end position="181"/>
    </location>
</feature>
<dbReference type="Proteomes" id="UP000320176">
    <property type="component" value="Unassembled WGS sequence"/>
</dbReference>
<organism evidence="2 3">
    <name type="scientific">Stieleria varia</name>
    <dbReference type="NCBI Taxonomy" id="2528005"/>
    <lineage>
        <taxon>Bacteria</taxon>
        <taxon>Pseudomonadati</taxon>
        <taxon>Planctomycetota</taxon>
        <taxon>Planctomycetia</taxon>
        <taxon>Pirellulales</taxon>
        <taxon>Pirellulaceae</taxon>
        <taxon>Stieleria</taxon>
    </lineage>
</organism>
<proteinExistence type="predicted"/>